<keyword evidence="2" id="KW-1133">Transmembrane helix</keyword>
<gene>
    <name evidence="3" type="ORF">F7725_024979</name>
</gene>
<protein>
    <submittedName>
        <fullName evidence="3">Uncharacterized protein</fullName>
    </submittedName>
</protein>
<keyword evidence="4" id="KW-1185">Reference proteome</keyword>
<dbReference type="Proteomes" id="UP000518266">
    <property type="component" value="Unassembled WGS sequence"/>
</dbReference>
<dbReference type="EMBL" id="JAAKFY010000026">
    <property type="protein sequence ID" value="KAF3833775.1"/>
    <property type="molecule type" value="Genomic_DNA"/>
</dbReference>
<name>A0A7J5X9U8_DISMA</name>
<proteinExistence type="predicted"/>
<accession>A0A7J5X9U8</accession>
<keyword evidence="2" id="KW-0812">Transmembrane</keyword>
<evidence type="ECO:0000256" key="1">
    <source>
        <dbReference type="SAM" id="MobiDB-lite"/>
    </source>
</evidence>
<feature type="transmembrane region" description="Helical" evidence="2">
    <location>
        <begin position="222"/>
        <end position="246"/>
    </location>
</feature>
<feature type="region of interest" description="Disordered" evidence="1">
    <location>
        <begin position="49"/>
        <end position="84"/>
    </location>
</feature>
<evidence type="ECO:0000256" key="2">
    <source>
        <dbReference type="SAM" id="Phobius"/>
    </source>
</evidence>
<dbReference type="AlphaFoldDB" id="A0A7J5X9U8"/>
<evidence type="ECO:0000313" key="4">
    <source>
        <dbReference type="Proteomes" id="UP000518266"/>
    </source>
</evidence>
<organism evidence="3 4">
    <name type="scientific">Dissostichus mawsoni</name>
    <name type="common">Antarctic cod</name>
    <dbReference type="NCBI Taxonomy" id="36200"/>
    <lineage>
        <taxon>Eukaryota</taxon>
        <taxon>Metazoa</taxon>
        <taxon>Chordata</taxon>
        <taxon>Craniata</taxon>
        <taxon>Vertebrata</taxon>
        <taxon>Euteleostomi</taxon>
        <taxon>Actinopterygii</taxon>
        <taxon>Neopterygii</taxon>
        <taxon>Teleostei</taxon>
        <taxon>Neoteleostei</taxon>
        <taxon>Acanthomorphata</taxon>
        <taxon>Eupercaria</taxon>
        <taxon>Perciformes</taxon>
        <taxon>Notothenioidei</taxon>
        <taxon>Nototheniidae</taxon>
        <taxon>Dissostichus</taxon>
    </lineage>
</organism>
<keyword evidence="2" id="KW-0472">Membrane</keyword>
<reference evidence="3 4" key="1">
    <citation type="submission" date="2020-03" db="EMBL/GenBank/DDBJ databases">
        <title>Dissostichus mawsoni Genome sequencing and assembly.</title>
        <authorList>
            <person name="Park H."/>
        </authorList>
    </citation>
    <scope>NUCLEOTIDE SEQUENCE [LARGE SCALE GENOMIC DNA]</scope>
    <source>
        <strain evidence="3">DM0001</strain>
        <tissue evidence="3">Muscle</tissue>
    </source>
</reference>
<sequence>MFNTTYVFPTCPYLPSPSLQFGQEQATRRSLLLGRPSWSEELWTEPSWSGLIDDPDATFPTATTSNGEGNTLHLNPRRAQPRDADSLYPRPWVDLGCAQRQRCSTQGDQPSTPHCRPTGHRGQCQLLWHGGPQSTLQGDPAGKLQCLPGDLPRGGQGWSTDKDLGGVLEGLDGLQGLSWGQLDGLNVLLLTLGLTLRLQLDLLHKLVPHLAHDHLLNASCRIYLVLQPVGLVLVLRVCLIVLHLGVSWSTL</sequence>
<evidence type="ECO:0000313" key="3">
    <source>
        <dbReference type="EMBL" id="KAF3833775.1"/>
    </source>
</evidence>
<comment type="caution">
    <text evidence="3">The sequence shown here is derived from an EMBL/GenBank/DDBJ whole genome shotgun (WGS) entry which is preliminary data.</text>
</comment>